<keyword evidence="2" id="KW-1185">Reference proteome</keyword>
<gene>
    <name evidence="1" type="ORF">ACFSCY_10050</name>
</gene>
<evidence type="ECO:0008006" key="3">
    <source>
        <dbReference type="Google" id="ProtNLM"/>
    </source>
</evidence>
<dbReference type="RefSeq" id="WP_343982196.1">
    <property type="nucleotide sequence ID" value="NZ_BAAAJG010000015.1"/>
</dbReference>
<dbReference type="EMBL" id="JBHUCP010000005">
    <property type="protein sequence ID" value="MFD1529782.1"/>
    <property type="molecule type" value="Genomic_DNA"/>
</dbReference>
<sequence>MRLTRSARKHGIAPDEIRRVLAAPLRTVAQGEVELHIGLTARRDLLEVVVAPGDPVVVLHAMRLRPSNYCWLTDPVDASRARLES</sequence>
<organism evidence="1 2">
    <name type="scientific">Pseudonocardia aurantiaca</name>
    <dbReference type="NCBI Taxonomy" id="75290"/>
    <lineage>
        <taxon>Bacteria</taxon>
        <taxon>Bacillati</taxon>
        <taxon>Actinomycetota</taxon>
        <taxon>Actinomycetes</taxon>
        <taxon>Pseudonocardiales</taxon>
        <taxon>Pseudonocardiaceae</taxon>
        <taxon>Pseudonocardia</taxon>
    </lineage>
</organism>
<name>A0ABW4FI82_9PSEU</name>
<protein>
    <recommendedName>
        <fullName evidence="3">UTRA domain-containing protein</fullName>
    </recommendedName>
</protein>
<proteinExistence type="predicted"/>
<comment type="caution">
    <text evidence="1">The sequence shown here is derived from an EMBL/GenBank/DDBJ whole genome shotgun (WGS) entry which is preliminary data.</text>
</comment>
<evidence type="ECO:0000313" key="1">
    <source>
        <dbReference type="EMBL" id="MFD1529782.1"/>
    </source>
</evidence>
<dbReference type="Proteomes" id="UP001597145">
    <property type="component" value="Unassembled WGS sequence"/>
</dbReference>
<evidence type="ECO:0000313" key="2">
    <source>
        <dbReference type="Proteomes" id="UP001597145"/>
    </source>
</evidence>
<reference evidence="2" key="1">
    <citation type="journal article" date="2019" name="Int. J. Syst. Evol. Microbiol.">
        <title>The Global Catalogue of Microorganisms (GCM) 10K type strain sequencing project: providing services to taxonomists for standard genome sequencing and annotation.</title>
        <authorList>
            <consortium name="The Broad Institute Genomics Platform"/>
            <consortium name="The Broad Institute Genome Sequencing Center for Infectious Disease"/>
            <person name="Wu L."/>
            <person name="Ma J."/>
        </authorList>
    </citation>
    <scope>NUCLEOTIDE SEQUENCE [LARGE SCALE GENOMIC DNA]</scope>
    <source>
        <strain evidence="2">JCM 12165</strain>
    </source>
</reference>
<accession>A0ABW4FI82</accession>